<name>A0A9D9HI61_9BACT</name>
<protein>
    <submittedName>
        <fullName evidence="8">DNA recombination protein RmuC</fullName>
    </submittedName>
</protein>
<dbReference type="Proteomes" id="UP000823661">
    <property type="component" value="Unassembled WGS sequence"/>
</dbReference>
<proteinExistence type="inferred from homology"/>
<keyword evidence="3 5" id="KW-0175">Coiled coil</keyword>
<organism evidence="8 9">
    <name type="scientific">Candidatus Cryptobacteroides intestinavium</name>
    <dbReference type="NCBI Taxonomy" id="2840766"/>
    <lineage>
        <taxon>Bacteria</taxon>
        <taxon>Pseudomonadati</taxon>
        <taxon>Bacteroidota</taxon>
        <taxon>Bacteroidia</taxon>
        <taxon>Bacteroidales</taxon>
        <taxon>Candidatus Cryptobacteroides</taxon>
    </lineage>
</organism>
<comment type="caution">
    <text evidence="8">The sequence shown here is derived from an EMBL/GenBank/DDBJ whole genome shotgun (WGS) entry which is preliminary data.</text>
</comment>
<dbReference type="InterPro" id="IPR003798">
    <property type="entry name" value="DNA_recombination_RmuC"/>
</dbReference>
<comment type="function">
    <text evidence="1">Involved in DNA recombination.</text>
</comment>
<feature type="coiled-coil region" evidence="5">
    <location>
        <begin position="26"/>
        <end position="82"/>
    </location>
</feature>
<evidence type="ECO:0000313" key="9">
    <source>
        <dbReference type="Proteomes" id="UP000823661"/>
    </source>
</evidence>
<keyword evidence="7" id="KW-0472">Membrane</keyword>
<evidence type="ECO:0000313" key="8">
    <source>
        <dbReference type="EMBL" id="MBO8451683.1"/>
    </source>
</evidence>
<feature type="region of interest" description="Disordered" evidence="6">
    <location>
        <begin position="448"/>
        <end position="481"/>
    </location>
</feature>
<keyword evidence="7" id="KW-0812">Transmembrane</keyword>
<dbReference type="PANTHER" id="PTHR30563">
    <property type="entry name" value="DNA RECOMBINATION PROTEIN RMUC"/>
    <property type="match status" value="1"/>
</dbReference>
<gene>
    <name evidence="8" type="primary">rmuC</name>
    <name evidence="8" type="ORF">IAC06_02200</name>
</gene>
<evidence type="ECO:0000256" key="5">
    <source>
        <dbReference type="SAM" id="Coils"/>
    </source>
</evidence>
<comment type="similarity">
    <text evidence="2">Belongs to the RmuC family.</text>
</comment>
<dbReference type="GO" id="GO:0006310">
    <property type="term" value="P:DNA recombination"/>
    <property type="evidence" value="ECO:0007669"/>
    <property type="project" value="UniProtKB-KW"/>
</dbReference>
<evidence type="ECO:0000256" key="3">
    <source>
        <dbReference type="ARBA" id="ARBA00023054"/>
    </source>
</evidence>
<dbReference type="Pfam" id="PF02646">
    <property type="entry name" value="RmuC"/>
    <property type="match status" value="1"/>
</dbReference>
<sequence>MEIVISAVSAFIIGYLISFFVSRIRKQAAETESAVLRSQLDAAVRQVEEIRKESAERISAFKEEAERQRQKALEAADAVYMNSLAAKDKACSDRLAEQEKRHNEAMSALQARFDEVMQKVTAHVRTATDDMLKQRQEEFSKSSNTNLGQIVNPLKETIENMRRTLDENKLKQTEISAEMKTAAENMMRQSEAARKSADELARAFRYGTKVQGDWGEKVLDGLLQSLGLTPGVHYDVQPVIRDASGNVVRTEAGTTLRPDIILHLDTRRDVIIDSKVSLAAFNDYVNAETEEDRRKFLKAHIDSIEKHVRELSAKDYSSYIQPPKVRMNYVIMFVPHTGALWTALDSCPDLWRRAMDRNVFIADEQTLFAALRIIDQTWTQIAQAENHEKVYSLANEMLDRVGQFIRHFDAIGKSLESARKAYDDAGAKLSTGRQSITGTCAKLQKLGARQSGKNPIPQLTDIDDIPAIAPDTADSGDGGVR</sequence>
<accession>A0A9D9HI61</accession>
<dbReference type="AlphaFoldDB" id="A0A9D9HI61"/>
<dbReference type="EMBL" id="JADIMI010000019">
    <property type="protein sequence ID" value="MBO8451683.1"/>
    <property type="molecule type" value="Genomic_DNA"/>
</dbReference>
<reference evidence="8" key="1">
    <citation type="submission" date="2020-10" db="EMBL/GenBank/DDBJ databases">
        <authorList>
            <person name="Gilroy R."/>
        </authorList>
    </citation>
    <scope>NUCLEOTIDE SEQUENCE</scope>
    <source>
        <strain evidence="8">B1-20833</strain>
    </source>
</reference>
<evidence type="ECO:0000256" key="7">
    <source>
        <dbReference type="SAM" id="Phobius"/>
    </source>
</evidence>
<keyword evidence="4" id="KW-0233">DNA recombination</keyword>
<evidence type="ECO:0000256" key="4">
    <source>
        <dbReference type="ARBA" id="ARBA00023172"/>
    </source>
</evidence>
<dbReference type="PANTHER" id="PTHR30563:SF0">
    <property type="entry name" value="DNA RECOMBINATION PROTEIN RMUC"/>
    <property type="match status" value="1"/>
</dbReference>
<feature type="transmembrane region" description="Helical" evidence="7">
    <location>
        <begin position="6"/>
        <end position="24"/>
    </location>
</feature>
<evidence type="ECO:0000256" key="1">
    <source>
        <dbReference type="ARBA" id="ARBA00003416"/>
    </source>
</evidence>
<evidence type="ECO:0000256" key="2">
    <source>
        <dbReference type="ARBA" id="ARBA00009840"/>
    </source>
</evidence>
<reference evidence="8" key="2">
    <citation type="journal article" date="2021" name="PeerJ">
        <title>Extensive microbial diversity within the chicken gut microbiome revealed by metagenomics and culture.</title>
        <authorList>
            <person name="Gilroy R."/>
            <person name="Ravi A."/>
            <person name="Getino M."/>
            <person name="Pursley I."/>
            <person name="Horton D.L."/>
            <person name="Alikhan N.F."/>
            <person name="Baker D."/>
            <person name="Gharbi K."/>
            <person name="Hall N."/>
            <person name="Watson M."/>
            <person name="Adriaenssens E.M."/>
            <person name="Foster-Nyarko E."/>
            <person name="Jarju S."/>
            <person name="Secka A."/>
            <person name="Antonio M."/>
            <person name="Oren A."/>
            <person name="Chaudhuri R.R."/>
            <person name="La Ragione R."/>
            <person name="Hildebrand F."/>
            <person name="Pallen M.J."/>
        </authorList>
    </citation>
    <scope>NUCLEOTIDE SEQUENCE</scope>
    <source>
        <strain evidence="8">B1-20833</strain>
    </source>
</reference>
<keyword evidence="7" id="KW-1133">Transmembrane helix</keyword>
<evidence type="ECO:0000256" key="6">
    <source>
        <dbReference type="SAM" id="MobiDB-lite"/>
    </source>
</evidence>